<keyword evidence="1" id="KW-0472">Membrane</keyword>
<protein>
    <recommendedName>
        <fullName evidence="4">SLL1 protein</fullName>
    </recommendedName>
</protein>
<evidence type="ECO:0008006" key="4">
    <source>
        <dbReference type="Google" id="ProtNLM"/>
    </source>
</evidence>
<evidence type="ECO:0000313" key="3">
    <source>
        <dbReference type="Proteomes" id="UP001642360"/>
    </source>
</evidence>
<evidence type="ECO:0000256" key="1">
    <source>
        <dbReference type="SAM" id="Phobius"/>
    </source>
</evidence>
<reference evidence="2 3" key="1">
    <citation type="submission" date="2024-02" db="EMBL/GenBank/DDBJ databases">
        <authorList>
            <person name="Vignale AGUSTIN F."/>
            <person name="Sosa J E."/>
            <person name="Modenutti C."/>
        </authorList>
    </citation>
    <scope>NUCLEOTIDE SEQUENCE [LARGE SCALE GENOMIC DNA]</scope>
</reference>
<accession>A0ABC8QX00</accession>
<keyword evidence="1" id="KW-1133">Transmembrane helix</keyword>
<dbReference type="AlphaFoldDB" id="A0ABC8QX00"/>
<proteinExistence type="predicted"/>
<dbReference type="EMBL" id="CAUOFW020000803">
    <property type="protein sequence ID" value="CAK9137138.1"/>
    <property type="molecule type" value="Genomic_DNA"/>
</dbReference>
<dbReference type="Proteomes" id="UP001642360">
    <property type="component" value="Unassembled WGS sequence"/>
</dbReference>
<feature type="transmembrane region" description="Helical" evidence="1">
    <location>
        <begin position="92"/>
        <end position="114"/>
    </location>
</feature>
<name>A0ABC8QX00_9AQUA</name>
<keyword evidence="3" id="KW-1185">Reference proteome</keyword>
<sequence>MSSVFVIFLIENVLFSNQNFNTLNLLLCLCYTRMSELKTNSGNVLCGVIVSKGFHSTCVKRMGGGHAHAHDEPFYLHAKHMYNLDRMKHQKLTMTLGVFTAFSIGVGVPIYAVIFQQRKTGST</sequence>
<dbReference type="PANTHER" id="PTHR36003:SF5">
    <property type="entry name" value="TONB-DEPENDENT HEME RECEPTOR A"/>
    <property type="match status" value="1"/>
</dbReference>
<keyword evidence="1" id="KW-0812">Transmembrane</keyword>
<dbReference type="PANTHER" id="PTHR36003">
    <property type="entry name" value="TONB-DEPENDENT HEME RECEPTOR A"/>
    <property type="match status" value="1"/>
</dbReference>
<evidence type="ECO:0000313" key="2">
    <source>
        <dbReference type="EMBL" id="CAK9137138.1"/>
    </source>
</evidence>
<comment type="caution">
    <text evidence="2">The sequence shown here is derived from an EMBL/GenBank/DDBJ whole genome shotgun (WGS) entry which is preliminary data.</text>
</comment>
<organism evidence="2 3">
    <name type="scientific">Ilex paraguariensis</name>
    <name type="common">yerba mate</name>
    <dbReference type="NCBI Taxonomy" id="185542"/>
    <lineage>
        <taxon>Eukaryota</taxon>
        <taxon>Viridiplantae</taxon>
        <taxon>Streptophyta</taxon>
        <taxon>Embryophyta</taxon>
        <taxon>Tracheophyta</taxon>
        <taxon>Spermatophyta</taxon>
        <taxon>Magnoliopsida</taxon>
        <taxon>eudicotyledons</taxon>
        <taxon>Gunneridae</taxon>
        <taxon>Pentapetalae</taxon>
        <taxon>asterids</taxon>
        <taxon>campanulids</taxon>
        <taxon>Aquifoliales</taxon>
        <taxon>Aquifoliaceae</taxon>
        <taxon>Ilex</taxon>
    </lineage>
</organism>
<gene>
    <name evidence="2" type="ORF">ILEXP_LOCUS4156</name>
</gene>